<reference evidence="2" key="1">
    <citation type="journal article" date="2021" name="PeerJ">
        <title>Extensive microbial diversity within the chicken gut microbiome revealed by metagenomics and culture.</title>
        <authorList>
            <person name="Gilroy R."/>
            <person name="Ravi A."/>
            <person name="Getino M."/>
            <person name="Pursley I."/>
            <person name="Horton D.L."/>
            <person name="Alikhan N.F."/>
            <person name="Baker D."/>
            <person name="Gharbi K."/>
            <person name="Hall N."/>
            <person name="Watson M."/>
            <person name="Adriaenssens E.M."/>
            <person name="Foster-Nyarko E."/>
            <person name="Jarju S."/>
            <person name="Secka A."/>
            <person name="Antonio M."/>
            <person name="Oren A."/>
            <person name="Chaudhuri R.R."/>
            <person name="La Ragione R."/>
            <person name="Hildebrand F."/>
            <person name="Pallen M.J."/>
        </authorList>
    </citation>
    <scope>NUCLEOTIDE SEQUENCE</scope>
    <source>
        <strain evidence="2">USAMLcec2-132</strain>
    </source>
</reference>
<evidence type="ECO:0000313" key="3">
    <source>
        <dbReference type="Proteomes" id="UP000823891"/>
    </source>
</evidence>
<dbReference type="Proteomes" id="UP000823891">
    <property type="component" value="Unassembled WGS sequence"/>
</dbReference>
<dbReference type="AlphaFoldDB" id="A0A9D2NE40"/>
<keyword evidence="2" id="KW-0328">Glycosyltransferase</keyword>
<dbReference type="InterPro" id="IPR001173">
    <property type="entry name" value="Glyco_trans_2-like"/>
</dbReference>
<dbReference type="PANTHER" id="PTHR22916:SF3">
    <property type="entry name" value="UDP-GLCNAC:BETAGAL BETA-1,3-N-ACETYLGLUCOSAMINYLTRANSFERASE-LIKE PROTEIN 1"/>
    <property type="match status" value="1"/>
</dbReference>
<dbReference type="EC" id="2.4.-.-" evidence="2"/>
<evidence type="ECO:0000313" key="2">
    <source>
        <dbReference type="EMBL" id="HJC23093.1"/>
    </source>
</evidence>
<dbReference type="SUPFAM" id="SSF53448">
    <property type="entry name" value="Nucleotide-diphospho-sugar transferases"/>
    <property type="match status" value="1"/>
</dbReference>
<dbReference type="Pfam" id="PF00535">
    <property type="entry name" value="Glycos_transf_2"/>
    <property type="match status" value="1"/>
</dbReference>
<evidence type="ECO:0000259" key="1">
    <source>
        <dbReference type="Pfam" id="PF00535"/>
    </source>
</evidence>
<dbReference type="EMBL" id="DWWS01000020">
    <property type="protein sequence ID" value="HJC23093.1"/>
    <property type="molecule type" value="Genomic_DNA"/>
</dbReference>
<comment type="caution">
    <text evidence="2">The sequence shown here is derived from an EMBL/GenBank/DDBJ whole genome shotgun (WGS) entry which is preliminary data.</text>
</comment>
<feature type="domain" description="Glycosyltransferase 2-like" evidence="1">
    <location>
        <begin position="68"/>
        <end position="230"/>
    </location>
</feature>
<sequence length="490" mass="55497">MIKRLRAGWKRALGYLKRNGISAAAWAVAERLLLESRQRDYRYEPPSGEELLKQRREAEGWENPPFFSVVVPAYETPPEFLRVLLDSMLQQSWRSWELVIADAGSTDSVERVVKGYRDTRIRYVKLSENLGIAGNTNAALKEVRGDYTGLLDHDDFLAPDSLYEMACALRRSGEKGISPVLLYSDEDKCDGTGQHFYEPNRKTDFNLDLLLSNNYICHFLMLRTDFFQELKERPGFDGAQDYDLVLRAAAGVLSGVPEEAYVHVPKVLYHWRCHETSTASNPESKRYAYEAGKRALEDFCAAQGWSAQVEDTRHLGFYRIRYLPDVLTVRKDVAAVARPLAPRHGRLRSGIYDRDEKGGGALMRYSGLPRRFSGYMHRAVLQQDVETADVRALRVRDCAEAEGGWREVAGNVAGYEAGYDAEDGAGYAAEDGVRLSEKLQQAQEAVRRGEDPVQVSLAFCRSVREAGGRILWDPQEMQESQEMRGTQETR</sequence>
<dbReference type="GO" id="GO:0016758">
    <property type="term" value="F:hexosyltransferase activity"/>
    <property type="evidence" value="ECO:0007669"/>
    <property type="project" value="UniProtKB-ARBA"/>
</dbReference>
<organism evidence="2 3">
    <name type="scientific">Candidatus Eisenbergiella merdavium</name>
    <dbReference type="NCBI Taxonomy" id="2838551"/>
    <lineage>
        <taxon>Bacteria</taxon>
        <taxon>Bacillati</taxon>
        <taxon>Bacillota</taxon>
        <taxon>Clostridia</taxon>
        <taxon>Lachnospirales</taxon>
        <taxon>Lachnospiraceae</taxon>
        <taxon>Eisenbergiella</taxon>
    </lineage>
</organism>
<dbReference type="PANTHER" id="PTHR22916">
    <property type="entry name" value="GLYCOSYLTRANSFERASE"/>
    <property type="match status" value="1"/>
</dbReference>
<reference evidence="2" key="2">
    <citation type="submission" date="2021-04" db="EMBL/GenBank/DDBJ databases">
        <authorList>
            <person name="Gilroy R."/>
        </authorList>
    </citation>
    <scope>NUCLEOTIDE SEQUENCE</scope>
    <source>
        <strain evidence="2">USAMLcec2-132</strain>
    </source>
</reference>
<dbReference type="Gene3D" id="3.90.550.10">
    <property type="entry name" value="Spore Coat Polysaccharide Biosynthesis Protein SpsA, Chain A"/>
    <property type="match status" value="1"/>
</dbReference>
<keyword evidence="2" id="KW-0808">Transferase</keyword>
<dbReference type="InterPro" id="IPR029044">
    <property type="entry name" value="Nucleotide-diphossugar_trans"/>
</dbReference>
<protein>
    <submittedName>
        <fullName evidence="2">Glycosyltransferase</fullName>
        <ecNumber evidence="2">2.4.-.-</ecNumber>
    </submittedName>
</protein>
<proteinExistence type="predicted"/>
<accession>A0A9D2NE40</accession>
<gene>
    <name evidence="2" type="ORF">H9761_05235</name>
</gene>
<name>A0A9D2NE40_9FIRM</name>